<dbReference type="InterPro" id="IPR009057">
    <property type="entry name" value="Homeodomain-like_sf"/>
</dbReference>
<keyword evidence="5" id="KW-1185">Reference proteome</keyword>
<accession>A0ABT0V1E6</accession>
<dbReference type="PROSITE" id="PS50977">
    <property type="entry name" value="HTH_TETR_2"/>
    <property type="match status" value="1"/>
</dbReference>
<dbReference type="PANTHER" id="PTHR43479">
    <property type="entry name" value="ACREF/ENVCD OPERON REPRESSOR-RELATED"/>
    <property type="match status" value="1"/>
</dbReference>
<evidence type="ECO:0000313" key="4">
    <source>
        <dbReference type="EMBL" id="MCM2393398.1"/>
    </source>
</evidence>
<evidence type="ECO:0000259" key="3">
    <source>
        <dbReference type="PROSITE" id="PS50977"/>
    </source>
</evidence>
<dbReference type="EMBL" id="JAMQAW010000072">
    <property type="protein sequence ID" value="MCM2393398.1"/>
    <property type="molecule type" value="Genomic_DNA"/>
</dbReference>
<dbReference type="InterPro" id="IPR001647">
    <property type="entry name" value="HTH_TetR"/>
</dbReference>
<proteinExistence type="predicted"/>
<dbReference type="RefSeq" id="WP_250923699.1">
    <property type="nucleotide sequence ID" value="NZ_JAMQAW010000072.1"/>
</dbReference>
<name>A0ABT0V1E6_9ACTN</name>
<evidence type="ECO:0000256" key="2">
    <source>
        <dbReference type="PROSITE-ProRule" id="PRU00335"/>
    </source>
</evidence>
<gene>
    <name evidence="4" type="ORF">NBG84_34865</name>
</gene>
<dbReference type="Proteomes" id="UP001431429">
    <property type="component" value="Unassembled WGS sequence"/>
</dbReference>
<comment type="caution">
    <text evidence="4">The sequence shown here is derived from an EMBL/GenBank/DDBJ whole genome shotgun (WGS) entry which is preliminary data.</text>
</comment>
<dbReference type="Gene3D" id="1.10.357.10">
    <property type="entry name" value="Tetracycline Repressor, domain 2"/>
    <property type="match status" value="1"/>
</dbReference>
<evidence type="ECO:0000256" key="1">
    <source>
        <dbReference type="ARBA" id="ARBA00023125"/>
    </source>
</evidence>
<organism evidence="4 5">
    <name type="scientific">Streptomyces albipurpureus</name>
    <dbReference type="NCBI Taxonomy" id="2897419"/>
    <lineage>
        <taxon>Bacteria</taxon>
        <taxon>Bacillati</taxon>
        <taxon>Actinomycetota</taxon>
        <taxon>Actinomycetes</taxon>
        <taxon>Kitasatosporales</taxon>
        <taxon>Streptomycetaceae</taxon>
        <taxon>Streptomyces</taxon>
    </lineage>
</organism>
<evidence type="ECO:0000313" key="5">
    <source>
        <dbReference type="Proteomes" id="UP001431429"/>
    </source>
</evidence>
<sequence length="204" mass="22980">MATEDRRTRRTRRALRDALVSLVIEHGYAGVKVEDITEHADLSRATFYGYYTDKDDLLDTVVSDLLVALRRELRPLFSASSEGFTGKPLLKIFQHAQEERDLYRLILRGEGDGRALRQFTEVCTRAGAELFRARAEHLGIAPRLDPELLTQAWAGEWMAVLAWWIEADSPALSPEQATEMLLSLSLRGRYWAAGFDSETAPGSP</sequence>
<reference evidence="4" key="1">
    <citation type="submission" date="2022-06" db="EMBL/GenBank/DDBJ databases">
        <title>Genome public.</title>
        <authorList>
            <person name="Sun Q."/>
        </authorList>
    </citation>
    <scope>NUCLEOTIDE SEQUENCE</scope>
    <source>
        <strain evidence="4">CWNU-1</strain>
    </source>
</reference>
<protein>
    <submittedName>
        <fullName evidence="4">TetR/AcrR family transcriptional regulator</fullName>
    </submittedName>
</protein>
<dbReference type="InterPro" id="IPR050624">
    <property type="entry name" value="HTH-type_Tx_Regulator"/>
</dbReference>
<dbReference type="SUPFAM" id="SSF46689">
    <property type="entry name" value="Homeodomain-like"/>
    <property type="match status" value="1"/>
</dbReference>
<feature type="DNA-binding region" description="H-T-H motif" evidence="2">
    <location>
        <begin position="32"/>
        <end position="51"/>
    </location>
</feature>
<dbReference type="PANTHER" id="PTHR43479:SF7">
    <property type="entry name" value="TETR-FAMILY TRANSCRIPTIONAL REGULATOR"/>
    <property type="match status" value="1"/>
</dbReference>
<dbReference type="Pfam" id="PF00440">
    <property type="entry name" value="TetR_N"/>
    <property type="match status" value="1"/>
</dbReference>
<feature type="domain" description="HTH tetR-type" evidence="3">
    <location>
        <begin position="9"/>
        <end position="69"/>
    </location>
</feature>
<keyword evidence="1 2" id="KW-0238">DNA-binding</keyword>